<dbReference type="AlphaFoldDB" id="A0AAU8LMK2"/>
<evidence type="ECO:0000313" key="1">
    <source>
        <dbReference type="EMBL" id="XCN69837.1"/>
    </source>
</evidence>
<reference evidence="1" key="2">
    <citation type="submission" date="2024-07" db="EMBL/GenBank/DDBJ databases">
        <title>A complete genome sequence for Pseudomonas syringae CC1417.</title>
        <authorList>
            <person name="Baltrus D.A."/>
        </authorList>
    </citation>
    <scope>NUCLEOTIDE SEQUENCE</scope>
    <source>
        <strain evidence="1">CC1417</strain>
    </source>
</reference>
<reference evidence="1" key="1">
    <citation type="journal article" date="2014" name="Genome Announc.">
        <title>Draft Genome Sequences of a Phylogenetically Diverse Suite of Pseudomonas syringae Strains from Multiple Source Populations.</title>
        <authorList>
            <person name="Baltrus D.A."/>
            <person name="Yourstone S."/>
            <person name="Lind A."/>
            <person name="Guilbaud C."/>
            <person name="Sands D.C."/>
            <person name="Jones C.D."/>
            <person name="Morris C.E."/>
            <person name="Dangl J.L."/>
        </authorList>
    </citation>
    <scope>NUCLEOTIDE SEQUENCE</scope>
    <source>
        <strain evidence="1">CC1417</strain>
    </source>
</reference>
<sequence>MFKQTPRLVGAFACPGYCFLAANDDKELFSEVAKDNLPERFPLMAVDSTFYVLALSD</sequence>
<dbReference type="RefSeq" id="WP_187519883.1">
    <property type="nucleotide sequence ID" value="NZ_CP159362.1"/>
</dbReference>
<gene>
    <name evidence="1" type="ORF">N011_11325</name>
</gene>
<accession>A0AAU8LMK2</accession>
<dbReference type="EMBL" id="CP159362">
    <property type="protein sequence ID" value="XCN69837.1"/>
    <property type="molecule type" value="Genomic_DNA"/>
</dbReference>
<protein>
    <submittedName>
        <fullName evidence="1">Uncharacterized protein</fullName>
    </submittedName>
</protein>
<proteinExistence type="predicted"/>
<name>A0AAU8LMK2_PSESX</name>
<organism evidence="1">
    <name type="scientific">Pseudomonas syringae CC1417</name>
    <dbReference type="NCBI Taxonomy" id="1357272"/>
    <lineage>
        <taxon>Bacteria</taxon>
        <taxon>Pseudomonadati</taxon>
        <taxon>Pseudomonadota</taxon>
        <taxon>Gammaproteobacteria</taxon>
        <taxon>Pseudomonadales</taxon>
        <taxon>Pseudomonadaceae</taxon>
        <taxon>Pseudomonas</taxon>
        <taxon>Pseudomonas syringae</taxon>
    </lineage>
</organism>